<organism evidence="6 7">
    <name type="scientific">Ceratopteris richardii</name>
    <name type="common">Triangle waterfern</name>
    <dbReference type="NCBI Taxonomy" id="49495"/>
    <lineage>
        <taxon>Eukaryota</taxon>
        <taxon>Viridiplantae</taxon>
        <taxon>Streptophyta</taxon>
        <taxon>Embryophyta</taxon>
        <taxon>Tracheophyta</taxon>
        <taxon>Polypodiopsida</taxon>
        <taxon>Polypodiidae</taxon>
        <taxon>Polypodiales</taxon>
        <taxon>Pteridineae</taxon>
        <taxon>Pteridaceae</taxon>
        <taxon>Parkerioideae</taxon>
        <taxon>Ceratopteris</taxon>
    </lineage>
</organism>
<dbReference type="GO" id="GO:0010468">
    <property type="term" value="P:regulation of gene expression"/>
    <property type="evidence" value="ECO:0007669"/>
    <property type="project" value="TreeGrafter"/>
</dbReference>
<feature type="domain" description="RRM" evidence="5">
    <location>
        <begin position="22"/>
        <end position="98"/>
    </location>
</feature>
<evidence type="ECO:0000256" key="2">
    <source>
        <dbReference type="ARBA" id="ARBA00023242"/>
    </source>
</evidence>
<comment type="subcellular location">
    <subcellularLocation>
        <location evidence="1">Nucleus</location>
    </subcellularLocation>
</comment>
<dbReference type="InterPro" id="IPR012677">
    <property type="entry name" value="Nucleotide-bd_a/b_plait_sf"/>
</dbReference>
<dbReference type="PANTHER" id="PTHR48033">
    <property type="entry name" value="RNA-BINDING (RRM/RBD/RNP MOTIFS) FAMILY PROTEIN"/>
    <property type="match status" value="1"/>
</dbReference>
<dbReference type="Gene3D" id="3.30.70.330">
    <property type="match status" value="2"/>
</dbReference>
<evidence type="ECO:0000256" key="4">
    <source>
        <dbReference type="SAM" id="MobiDB-lite"/>
    </source>
</evidence>
<dbReference type="OrthoDB" id="1875751at2759"/>
<sequence length="339" mass="35963">MDKGGDKKASRNDKGDKSSNAGKIFIGGLSWETSTEKLTKHFKKYGEITDSVVMRNRSTRQPRGFGFVTYADPSVIDKVIKDTHLIDGRTVEIKRSVPRESMVKGPRTKKIFVGGLPTSVTEGEFKNFFSQFGKVVENQIMLEHGTGRSRGFGFITFDSEQAVDDLLSRGRTLEIGGKQVEIKKAEPKKSTEEHDRGYGPPEEVGSGYRSGDYDSYDGYGFGKFGGLYGGTYGSRSGGYADGPYGAGGGGYGTGALGTYGSGGGYGGYGGGMLSQFDSDSYAGMGYSSFAGGYGGSSLSSAGAYGGSYGPSSSYGSGSAYGRSSSSSRYHPYARNEMRP</sequence>
<feature type="compositionally biased region" description="Basic and acidic residues" evidence="4">
    <location>
        <begin position="182"/>
        <end position="197"/>
    </location>
</feature>
<reference evidence="6" key="1">
    <citation type="submission" date="2021-08" db="EMBL/GenBank/DDBJ databases">
        <title>WGS assembly of Ceratopteris richardii.</title>
        <authorList>
            <person name="Marchant D.B."/>
            <person name="Chen G."/>
            <person name="Jenkins J."/>
            <person name="Shu S."/>
            <person name="Leebens-Mack J."/>
            <person name="Grimwood J."/>
            <person name="Schmutz J."/>
            <person name="Soltis P."/>
            <person name="Soltis D."/>
            <person name="Chen Z.-H."/>
        </authorList>
    </citation>
    <scope>NUCLEOTIDE SEQUENCE</scope>
    <source>
        <strain evidence="6">Whitten #5841</strain>
        <tissue evidence="6">Leaf</tissue>
    </source>
</reference>
<keyword evidence="7" id="KW-1185">Reference proteome</keyword>
<feature type="region of interest" description="Disordered" evidence="4">
    <location>
        <begin position="1"/>
        <end position="23"/>
    </location>
</feature>
<dbReference type="InterPro" id="IPR035979">
    <property type="entry name" value="RBD_domain_sf"/>
</dbReference>
<feature type="region of interest" description="Disordered" evidence="4">
    <location>
        <begin position="308"/>
        <end position="339"/>
    </location>
</feature>
<dbReference type="AlphaFoldDB" id="A0A8T2TCF3"/>
<keyword evidence="3" id="KW-0694">RNA-binding</keyword>
<dbReference type="SUPFAM" id="SSF54928">
    <property type="entry name" value="RNA-binding domain, RBD"/>
    <property type="match status" value="2"/>
</dbReference>
<evidence type="ECO:0000259" key="5">
    <source>
        <dbReference type="PROSITE" id="PS50102"/>
    </source>
</evidence>
<name>A0A8T2TCF3_CERRI</name>
<dbReference type="PROSITE" id="PS50102">
    <property type="entry name" value="RRM"/>
    <property type="match status" value="2"/>
</dbReference>
<dbReference type="Proteomes" id="UP000825935">
    <property type="component" value="Chromosome 14"/>
</dbReference>
<dbReference type="OMA" id="DPWDNHG"/>
<feature type="domain" description="RRM" evidence="5">
    <location>
        <begin position="109"/>
        <end position="187"/>
    </location>
</feature>
<dbReference type="EMBL" id="CM035419">
    <property type="protein sequence ID" value="KAH7415846.1"/>
    <property type="molecule type" value="Genomic_DNA"/>
</dbReference>
<dbReference type="GO" id="GO:0005654">
    <property type="term" value="C:nucleoplasm"/>
    <property type="evidence" value="ECO:0007669"/>
    <property type="project" value="TreeGrafter"/>
</dbReference>
<dbReference type="GO" id="GO:0003723">
    <property type="term" value="F:RNA binding"/>
    <property type="evidence" value="ECO:0007669"/>
    <property type="project" value="UniProtKB-UniRule"/>
</dbReference>
<dbReference type="GO" id="GO:0000785">
    <property type="term" value="C:chromatin"/>
    <property type="evidence" value="ECO:0007669"/>
    <property type="project" value="TreeGrafter"/>
</dbReference>
<evidence type="ECO:0000313" key="7">
    <source>
        <dbReference type="Proteomes" id="UP000825935"/>
    </source>
</evidence>
<evidence type="ECO:0000256" key="3">
    <source>
        <dbReference type="PROSITE-ProRule" id="PRU00176"/>
    </source>
</evidence>
<gene>
    <name evidence="6" type="ORF">KP509_14G063200</name>
</gene>
<evidence type="ECO:0000256" key="1">
    <source>
        <dbReference type="ARBA" id="ARBA00004123"/>
    </source>
</evidence>
<feature type="region of interest" description="Disordered" evidence="4">
    <location>
        <begin position="182"/>
        <end position="209"/>
    </location>
</feature>
<dbReference type="Pfam" id="PF00076">
    <property type="entry name" value="RRM_1"/>
    <property type="match status" value="2"/>
</dbReference>
<feature type="compositionally biased region" description="Low complexity" evidence="4">
    <location>
        <begin position="309"/>
        <end position="327"/>
    </location>
</feature>
<evidence type="ECO:0000313" key="6">
    <source>
        <dbReference type="EMBL" id="KAH7415845.1"/>
    </source>
</evidence>
<dbReference type="FunFam" id="3.30.70.330:FF:000051">
    <property type="entry name" value="Heterogeneous nuclear ribonucleoprotein 1"/>
    <property type="match status" value="1"/>
</dbReference>
<feature type="compositionally biased region" description="Basic and acidic residues" evidence="4">
    <location>
        <begin position="1"/>
        <end position="17"/>
    </location>
</feature>
<keyword evidence="2" id="KW-0539">Nucleus</keyword>
<dbReference type="PANTHER" id="PTHR48033:SF10">
    <property type="entry name" value="RNA-BINDING PROTEIN SQUID"/>
    <property type="match status" value="1"/>
</dbReference>
<proteinExistence type="predicted"/>
<dbReference type="EMBL" id="CM035419">
    <property type="protein sequence ID" value="KAH7415845.1"/>
    <property type="molecule type" value="Genomic_DNA"/>
</dbReference>
<dbReference type="InterPro" id="IPR000504">
    <property type="entry name" value="RRM_dom"/>
</dbReference>
<protein>
    <recommendedName>
        <fullName evidence="5">RRM domain-containing protein</fullName>
    </recommendedName>
</protein>
<comment type="caution">
    <text evidence="6">The sequence shown here is derived from an EMBL/GenBank/DDBJ whole genome shotgun (WGS) entry which is preliminary data.</text>
</comment>
<dbReference type="SMART" id="SM00360">
    <property type="entry name" value="RRM"/>
    <property type="match status" value="2"/>
</dbReference>
<accession>A0A8T2TCF3</accession>